<feature type="compositionally biased region" description="Basic and acidic residues" evidence="1">
    <location>
        <begin position="600"/>
        <end position="653"/>
    </location>
</feature>
<feature type="region of interest" description="Disordered" evidence="1">
    <location>
        <begin position="222"/>
        <end position="263"/>
    </location>
</feature>
<dbReference type="CDD" id="cd06257">
    <property type="entry name" value="DnaJ"/>
    <property type="match status" value="1"/>
</dbReference>
<evidence type="ECO:0000313" key="4">
    <source>
        <dbReference type="Proteomes" id="UP000002009"/>
    </source>
</evidence>
<feature type="compositionally biased region" description="Low complexity" evidence="1">
    <location>
        <begin position="88"/>
        <end position="101"/>
    </location>
</feature>
<dbReference type="eggNOG" id="KOG4188">
    <property type="taxonomic scope" value="Eukaryota"/>
</dbReference>
<protein>
    <recommendedName>
        <fullName evidence="2">J domain-containing protein</fullName>
    </recommendedName>
</protein>
<dbReference type="GeneID" id="8248509"/>
<evidence type="ECO:0000256" key="1">
    <source>
        <dbReference type="SAM" id="MobiDB-lite"/>
    </source>
</evidence>
<dbReference type="RefSeq" id="XP_002505579.1">
    <property type="nucleotide sequence ID" value="XM_002505533.1"/>
</dbReference>
<evidence type="ECO:0000259" key="2">
    <source>
        <dbReference type="PROSITE" id="PS50076"/>
    </source>
</evidence>
<dbReference type="InterPro" id="IPR036869">
    <property type="entry name" value="J_dom_sf"/>
</dbReference>
<accession>C1EFD7</accession>
<dbReference type="InterPro" id="IPR022226">
    <property type="entry name" value="DUF3752"/>
</dbReference>
<dbReference type="OrthoDB" id="342454at2759"/>
<dbReference type="PANTHER" id="PTHR47422">
    <property type="entry name" value="DNAJ HEAT SHOCK N-TERMINAL DOMAIN-CONTAINING PROTEIN"/>
    <property type="match status" value="1"/>
</dbReference>
<organism evidence="3 4">
    <name type="scientific">Micromonas commoda (strain RCC299 / NOUM17 / CCMP2709)</name>
    <name type="common">Picoplanktonic green alga</name>
    <dbReference type="NCBI Taxonomy" id="296587"/>
    <lineage>
        <taxon>Eukaryota</taxon>
        <taxon>Viridiplantae</taxon>
        <taxon>Chlorophyta</taxon>
        <taxon>Mamiellophyceae</taxon>
        <taxon>Mamiellales</taxon>
        <taxon>Mamiellaceae</taxon>
        <taxon>Micromonas</taxon>
    </lineage>
</organism>
<feature type="region of interest" description="Disordered" evidence="1">
    <location>
        <begin position="275"/>
        <end position="351"/>
    </location>
</feature>
<dbReference type="EMBL" id="CP001331">
    <property type="protein sequence ID" value="ACO66837.1"/>
    <property type="molecule type" value="Genomic_DNA"/>
</dbReference>
<dbReference type="Pfam" id="PF00226">
    <property type="entry name" value="DnaJ"/>
    <property type="match status" value="1"/>
</dbReference>
<feature type="compositionally biased region" description="Basic and acidic residues" evidence="1">
    <location>
        <begin position="699"/>
        <end position="714"/>
    </location>
</feature>
<dbReference type="Proteomes" id="UP000002009">
    <property type="component" value="Chromosome 13"/>
</dbReference>
<dbReference type="InterPro" id="IPR001623">
    <property type="entry name" value="DnaJ_domain"/>
</dbReference>
<dbReference type="SUPFAM" id="SSF46565">
    <property type="entry name" value="Chaperone J-domain"/>
    <property type="match status" value="1"/>
</dbReference>
<feature type="domain" description="J" evidence="2">
    <location>
        <begin position="413"/>
        <end position="478"/>
    </location>
</feature>
<feature type="compositionally biased region" description="Basic and acidic residues" evidence="1">
    <location>
        <begin position="682"/>
        <end position="691"/>
    </location>
</feature>
<feature type="region of interest" description="Disordered" evidence="1">
    <location>
        <begin position="29"/>
        <end position="131"/>
    </location>
</feature>
<feature type="compositionally biased region" description="Acidic residues" evidence="1">
    <location>
        <begin position="281"/>
        <end position="290"/>
    </location>
</feature>
<dbReference type="eggNOG" id="KOG0714">
    <property type="taxonomic scope" value="Eukaryota"/>
</dbReference>
<dbReference type="PANTHER" id="PTHR47422:SF1">
    <property type="entry name" value="DNAJ HEAT SHOCK N-TERMINAL DOMAIN-CONTAINING PROTEIN"/>
    <property type="match status" value="1"/>
</dbReference>
<dbReference type="FunCoup" id="C1EFD7">
    <property type="interactions" value="74"/>
</dbReference>
<dbReference type="PROSITE" id="PS50076">
    <property type="entry name" value="DNAJ_2"/>
    <property type="match status" value="1"/>
</dbReference>
<evidence type="ECO:0000313" key="3">
    <source>
        <dbReference type="EMBL" id="ACO66837.1"/>
    </source>
</evidence>
<feature type="compositionally biased region" description="Basic and acidic residues" evidence="1">
    <location>
        <begin position="121"/>
        <end position="131"/>
    </location>
</feature>
<name>C1EFD7_MICCC</name>
<dbReference type="Gene3D" id="1.10.287.110">
    <property type="entry name" value="DnaJ domain"/>
    <property type="match status" value="1"/>
</dbReference>
<keyword evidence="4" id="KW-1185">Reference proteome</keyword>
<feature type="region of interest" description="Disordered" evidence="1">
    <location>
        <begin position="600"/>
        <end position="726"/>
    </location>
</feature>
<dbReference type="AlphaFoldDB" id="C1EFD7"/>
<feature type="compositionally biased region" description="Basic and acidic residues" evidence="1">
    <location>
        <begin position="223"/>
        <end position="235"/>
    </location>
</feature>
<feature type="compositionally biased region" description="Basic residues" evidence="1">
    <location>
        <begin position="40"/>
        <end position="85"/>
    </location>
</feature>
<dbReference type="OMA" id="HEPPNNL"/>
<dbReference type="SMART" id="SM00271">
    <property type="entry name" value="DnaJ"/>
    <property type="match status" value="1"/>
</dbReference>
<dbReference type="STRING" id="296587.C1EFD7"/>
<feature type="region of interest" description="Disordered" evidence="1">
    <location>
        <begin position="505"/>
        <end position="527"/>
    </location>
</feature>
<proteinExistence type="predicted"/>
<dbReference type="InParanoid" id="C1EFD7"/>
<reference evidence="3 4" key="1">
    <citation type="journal article" date="2009" name="Science">
        <title>Green evolution and dynamic adaptations revealed by genomes of the marine picoeukaryotes Micromonas.</title>
        <authorList>
            <person name="Worden A.Z."/>
            <person name="Lee J.H."/>
            <person name="Mock T."/>
            <person name="Rouze P."/>
            <person name="Simmons M.P."/>
            <person name="Aerts A.L."/>
            <person name="Allen A.E."/>
            <person name="Cuvelier M.L."/>
            <person name="Derelle E."/>
            <person name="Everett M.V."/>
            <person name="Foulon E."/>
            <person name="Grimwood J."/>
            <person name="Gundlach H."/>
            <person name="Henrissat B."/>
            <person name="Napoli C."/>
            <person name="McDonald S.M."/>
            <person name="Parker M.S."/>
            <person name="Rombauts S."/>
            <person name="Salamov A."/>
            <person name="Von Dassow P."/>
            <person name="Badger J.H."/>
            <person name="Coutinho P.M."/>
            <person name="Demir E."/>
            <person name="Dubchak I."/>
            <person name="Gentemann C."/>
            <person name="Eikrem W."/>
            <person name="Gready J.E."/>
            <person name="John U."/>
            <person name="Lanier W."/>
            <person name="Lindquist E.A."/>
            <person name="Lucas S."/>
            <person name="Mayer K.F."/>
            <person name="Moreau H."/>
            <person name="Not F."/>
            <person name="Otillar R."/>
            <person name="Panaud O."/>
            <person name="Pangilinan J."/>
            <person name="Paulsen I."/>
            <person name="Piegu B."/>
            <person name="Poliakov A."/>
            <person name="Robbens S."/>
            <person name="Schmutz J."/>
            <person name="Toulza E."/>
            <person name="Wyss T."/>
            <person name="Zelensky A."/>
            <person name="Zhou K."/>
            <person name="Armbrust E.V."/>
            <person name="Bhattacharya D."/>
            <person name="Goodenough U.W."/>
            <person name="Van de Peer Y."/>
            <person name="Grigoriev I.V."/>
        </authorList>
    </citation>
    <scope>NUCLEOTIDE SEQUENCE [LARGE SCALE GENOMIC DNA]</scope>
    <source>
        <strain evidence="4">RCC299 / NOUM17</strain>
    </source>
</reference>
<feature type="compositionally biased region" description="Basic and acidic residues" evidence="1">
    <location>
        <begin position="29"/>
        <end position="39"/>
    </location>
</feature>
<sequence>MAANHPQMSAALKNIADLNAVYLAHQRESLKAAEDDARRASRSSKKSKKDSKRKDKKRKDKKSKKDRKSRKHKDDKKDKKSRKERKASSSSGSSSGASSSDSDLDSASEDRRGRRGGGRIAQREELERGRTAAECARQILAKFPDVRGDLRGLLRTVDDGEAVAVDGIPDDRLRALVAHLFDSLGLARSSKTGAYILPRDAQKATTRLAMIFDMTPEQLAPFERARSPWRASEEPKESEEPDGADLTMEPDGSDRGGESGLEGRAMTGEEADALLGTTPVDDTDDDDDTAGGDTAGGGTAGDGKNATGGAERLLRFKAPPPPAPIPDVIGPSARPNPYDVPPALGPEGKRVLGPMVPPRAMLDAAAREAAAWAAEAVGPAPPEIVEEAELTGMEAKIAAADKALAADADPGKDAYDVLGVPPEEATPAVLKKTYWRMSLLVHPDKCEHPNAAAAFDVVKKAHQSLLDPTERAAMDAVREEKKKMEGFDEWLAGERERAEWRRLQGTPLPTDDEILNGPKPPEDEAGREEWMTKLPPQMRPRAGAPSGNVTSFATRTFVERDASTIADWTDTPKDAATREARLFLEAQEKMYSLPAARAAHDAARAQESEKLVDEFNEKRRPKSLLEQHRERAEKESKDARVRAKAEKKAKEKVAASGKKRKKGEGEGEGEEGGDGTGWEYRPWNRDTDLEAGRQSTKKLNPEEMMKKAGGDLKGRFGSGGTARSFL</sequence>
<dbReference type="Pfam" id="PF12572">
    <property type="entry name" value="DUF3752"/>
    <property type="match status" value="1"/>
</dbReference>
<gene>
    <name evidence="3" type="ORF">MICPUN_103891</name>
</gene>
<dbReference type="KEGG" id="mis:MICPUN_103891"/>